<comment type="caution">
    <text evidence="1">The sequence shown here is derived from an EMBL/GenBank/DDBJ whole genome shotgun (WGS) entry which is preliminary data.</text>
</comment>
<name>A0ACB9KEI4_BAUVA</name>
<proteinExistence type="predicted"/>
<evidence type="ECO:0000313" key="2">
    <source>
        <dbReference type="Proteomes" id="UP000828941"/>
    </source>
</evidence>
<dbReference type="Proteomes" id="UP000828941">
    <property type="component" value="Chromosome 14"/>
</dbReference>
<reference evidence="1 2" key="1">
    <citation type="journal article" date="2022" name="DNA Res.">
        <title>Chromosomal-level genome assembly of the orchid tree Bauhinia variegata (Leguminosae; Cercidoideae) supports the allotetraploid origin hypothesis of Bauhinia.</title>
        <authorList>
            <person name="Zhong Y."/>
            <person name="Chen Y."/>
            <person name="Zheng D."/>
            <person name="Pang J."/>
            <person name="Liu Y."/>
            <person name="Luo S."/>
            <person name="Meng S."/>
            <person name="Qian L."/>
            <person name="Wei D."/>
            <person name="Dai S."/>
            <person name="Zhou R."/>
        </authorList>
    </citation>
    <scope>NUCLEOTIDE SEQUENCE [LARGE SCALE GENOMIC DNA]</scope>
    <source>
        <strain evidence="1">BV-YZ2020</strain>
    </source>
</reference>
<organism evidence="1 2">
    <name type="scientific">Bauhinia variegata</name>
    <name type="common">Purple orchid tree</name>
    <name type="synonym">Phanera variegata</name>
    <dbReference type="NCBI Taxonomy" id="167791"/>
    <lineage>
        <taxon>Eukaryota</taxon>
        <taxon>Viridiplantae</taxon>
        <taxon>Streptophyta</taxon>
        <taxon>Embryophyta</taxon>
        <taxon>Tracheophyta</taxon>
        <taxon>Spermatophyta</taxon>
        <taxon>Magnoliopsida</taxon>
        <taxon>eudicotyledons</taxon>
        <taxon>Gunneridae</taxon>
        <taxon>Pentapetalae</taxon>
        <taxon>rosids</taxon>
        <taxon>fabids</taxon>
        <taxon>Fabales</taxon>
        <taxon>Fabaceae</taxon>
        <taxon>Cercidoideae</taxon>
        <taxon>Cercideae</taxon>
        <taxon>Bauhiniinae</taxon>
        <taxon>Bauhinia</taxon>
    </lineage>
</organism>
<dbReference type="EMBL" id="CM039439">
    <property type="protein sequence ID" value="KAI4295561.1"/>
    <property type="molecule type" value="Genomic_DNA"/>
</dbReference>
<sequence length="166" mass="19419">MFYFLKTKGFCTCLEELRASLSAVYDVTIGYKYRCPSFLDNVFGLDPSEVHIHVRRFPLDLFPVSEDEIASWLMDRFQCKDQLLSRGQFPNQVSERDLSDMNIVWNCMMVIMLTSTCFFYIFTSVWFKLYVTLACAYLGTATFFHVRPQPIPGFLKNFFTCHLSKT</sequence>
<keyword evidence="2" id="KW-1185">Reference proteome</keyword>
<evidence type="ECO:0000313" key="1">
    <source>
        <dbReference type="EMBL" id="KAI4295561.1"/>
    </source>
</evidence>
<accession>A0ACB9KEI4</accession>
<gene>
    <name evidence="1" type="ORF">L6164_035596</name>
</gene>
<protein>
    <submittedName>
        <fullName evidence="1">Uncharacterized protein</fullName>
    </submittedName>
</protein>